<keyword evidence="3 5" id="KW-0378">Hydrolase</keyword>
<comment type="similarity">
    <text evidence="5 6">Belongs to the XseA family.</text>
</comment>
<dbReference type="CDD" id="cd04489">
    <property type="entry name" value="ExoVII_LU_OBF"/>
    <property type="match status" value="1"/>
</dbReference>
<dbReference type="Pfam" id="PF13742">
    <property type="entry name" value="tRNA_anti_2"/>
    <property type="match status" value="1"/>
</dbReference>
<protein>
    <recommendedName>
        <fullName evidence="5">Exodeoxyribonuclease 7 large subunit</fullName>
        <ecNumber evidence="5">3.1.11.6</ecNumber>
    </recommendedName>
    <alternativeName>
        <fullName evidence="5">Exodeoxyribonuclease VII large subunit</fullName>
        <shortName evidence="5">Exonuclease VII large subunit</shortName>
    </alternativeName>
</protein>
<sequence>MSNTPRKIPATASETTAEQPWPVRLLSAKLTDYIARSPGVWVEGQVVQLTRRPGQTTCYLTLRDPDVDLSFNVSTHVRVLDALPTPLQDGSRVVMHARAQLFPRRGSLSLFADQIRPVGVGELLAQLEHLRRLLTAEGLFAAERKRPLPFLPQVVGLVCGRASAAERDVVENARRRWPAVRFDIRPVAVQGPKAVEDVVGALRSLDADEQVDVIVVARGGGSVEDLLPFSNEGLLRVVSACRTPIVSAIGHEVDKPLLDLVADWAASTPTDAGKRIVPDMAAELEGVAQQRRRALQALRTRVAREAESIAALRSRPVLADPHRLLTAQSDLVSVQRERAARALSNRLSHARQDVGHLRQRVRALSPLATMERGYAVVQRADGRVVRAASEVSGGEALRVRVHEGEIAAQVTSVQGE</sequence>
<evidence type="ECO:0000313" key="9">
    <source>
        <dbReference type="EMBL" id="MCD5315270.1"/>
    </source>
</evidence>
<dbReference type="Pfam" id="PF02601">
    <property type="entry name" value="Exonuc_VII_L"/>
    <property type="match status" value="1"/>
</dbReference>
<dbReference type="GO" id="GO:0006308">
    <property type="term" value="P:DNA catabolic process"/>
    <property type="evidence" value="ECO:0007669"/>
    <property type="project" value="UniProtKB-UniRule"/>
</dbReference>
<dbReference type="EC" id="3.1.11.6" evidence="5"/>
<dbReference type="PANTHER" id="PTHR30008">
    <property type="entry name" value="EXODEOXYRIBONUCLEASE 7 LARGE SUBUNIT"/>
    <property type="match status" value="1"/>
</dbReference>
<dbReference type="GO" id="GO:0003676">
    <property type="term" value="F:nucleic acid binding"/>
    <property type="evidence" value="ECO:0007669"/>
    <property type="project" value="InterPro"/>
</dbReference>
<evidence type="ECO:0000256" key="4">
    <source>
        <dbReference type="ARBA" id="ARBA00022839"/>
    </source>
</evidence>
<organism evidence="9 10">
    <name type="scientific">Kineosporia babensis</name>
    <dbReference type="NCBI Taxonomy" id="499548"/>
    <lineage>
        <taxon>Bacteria</taxon>
        <taxon>Bacillati</taxon>
        <taxon>Actinomycetota</taxon>
        <taxon>Actinomycetes</taxon>
        <taxon>Kineosporiales</taxon>
        <taxon>Kineosporiaceae</taxon>
        <taxon>Kineosporia</taxon>
    </lineage>
</organism>
<accession>A0A9X1NJI5</accession>
<dbReference type="NCBIfam" id="TIGR00237">
    <property type="entry name" value="xseA"/>
    <property type="match status" value="1"/>
</dbReference>
<proteinExistence type="inferred from homology"/>
<evidence type="ECO:0000256" key="5">
    <source>
        <dbReference type="HAMAP-Rule" id="MF_00378"/>
    </source>
</evidence>
<dbReference type="Proteomes" id="UP001138997">
    <property type="component" value="Unassembled WGS sequence"/>
</dbReference>
<dbReference type="GO" id="GO:0009318">
    <property type="term" value="C:exodeoxyribonuclease VII complex"/>
    <property type="evidence" value="ECO:0007669"/>
    <property type="project" value="UniProtKB-UniRule"/>
</dbReference>
<keyword evidence="10" id="KW-1185">Reference proteome</keyword>
<gene>
    <name evidence="5 9" type="primary">xseA</name>
    <name evidence="9" type="ORF">LR394_30645</name>
</gene>
<keyword evidence="4 5" id="KW-0269">Exonuclease</keyword>
<name>A0A9X1NJI5_9ACTN</name>
<evidence type="ECO:0000256" key="2">
    <source>
        <dbReference type="ARBA" id="ARBA00022722"/>
    </source>
</evidence>
<evidence type="ECO:0000313" key="10">
    <source>
        <dbReference type="Proteomes" id="UP001138997"/>
    </source>
</evidence>
<dbReference type="PANTHER" id="PTHR30008:SF0">
    <property type="entry name" value="EXODEOXYRIBONUCLEASE 7 LARGE SUBUNIT"/>
    <property type="match status" value="1"/>
</dbReference>
<comment type="subunit">
    <text evidence="5">Heterooligomer composed of large and small subunits.</text>
</comment>
<comment type="function">
    <text evidence="5">Bidirectionally degrades single-stranded DNA into large acid-insoluble oligonucleotides, which are then degraded further into small acid-soluble oligonucleotides.</text>
</comment>
<comment type="catalytic activity">
    <reaction evidence="5 6">
        <text>Exonucleolytic cleavage in either 5'- to 3'- or 3'- to 5'-direction to yield nucleoside 5'-phosphates.</text>
        <dbReference type="EC" id="3.1.11.6"/>
    </reaction>
</comment>
<dbReference type="RefSeq" id="WP_231448074.1">
    <property type="nucleotide sequence ID" value="NZ_JAJOMB010000021.1"/>
</dbReference>
<dbReference type="InterPro" id="IPR003753">
    <property type="entry name" value="Exonuc_VII_L"/>
</dbReference>
<keyword evidence="2 5" id="KW-0540">Nuclease</keyword>
<feature type="domain" description="Exonuclease VII large subunit C-terminal" evidence="7">
    <location>
        <begin position="139"/>
        <end position="353"/>
    </location>
</feature>
<dbReference type="InterPro" id="IPR020579">
    <property type="entry name" value="Exonuc_VII_lsu_C"/>
</dbReference>
<comment type="caution">
    <text evidence="9">The sequence shown here is derived from an EMBL/GenBank/DDBJ whole genome shotgun (WGS) entry which is preliminary data.</text>
</comment>
<keyword evidence="1 5" id="KW-0963">Cytoplasm</keyword>
<dbReference type="GO" id="GO:0005737">
    <property type="term" value="C:cytoplasm"/>
    <property type="evidence" value="ECO:0007669"/>
    <property type="project" value="UniProtKB-SubCell"/>
</dbReference>
<evidence type="ECO:0000259" key="8">
    <source>
        <dbReference type="Pfam" id="PF13742"/>
    </source>
</evidence>
<dbReference type="EMBL" id="JAJOMB010000021">
    <property type="protein sequence ID" value="MCD5315270.1"/>
    <property type="molecule type" value="Genomic_DNA"/>
</dbReference>
<dbReference type="GO" id="GO:0008855">
    <property type="term" value="F:exodeoxyribonuclease VII activity"/>
    <property type="evidence" value="ECO:0007669"/>
    <property type="project" value="UniProtKB-UniRule"/>
</dbReference>
<feature type="domain" description="OB-fold nucleic acid binding" evidence="8">
    <location>
        <begin position="23"/>
        <end position="116"/>
    </location>
</feature>
<reference evidence="9" key="1">
    <citation type="submission" date="2021-11" db="EMBL/GenBank/DDBJ databases">
        <title>Streptomyces corallinus and Kineosporia corallina sp. nov., two new coral-derived marine actinobacteria.</title>
        <authorList>
            <person name="Buangrab K."/>
            <person name="Sutthacheep M."/>
            <person name="Yeemin T."/>
            <person name="Harunari E."/>
            <person name="Igarashi Y."/>
            <person name="Sripreechasak P."/>
            <person name="Kanchanasin P."/>
            <person name="Tanasupawat S."/>
            <person name="Phongsopitanun W."/>
        </authorList>
    </citation>
    <scope>NUCLEOTIDE SEQUENCE</scope>
    <source>
        <strain evidence="9">JCM 31032</strain>
    </source>
</reference>
<evidence type="ECO:0000259" key="7">
    <source>
        <dbReference type="Pfam" id="PF02601"/>
    </source>
</evidence>
<dbReference type="HAMAP" id="MF_00378">
    <property type="entry name" value="Exonuc_7_L"/>
    <property type="match status" value="1"/>
</dbReference>
<evidence type="ECO:0000256" key="1">
    <source>
        <dbReference type="ARBA" id="ARBA00022490"/>
    </source>
</evidence>
<dbReference type="AlphaFoldDB" id="A0A9X1NJI5"/>
<evidence type="ECO:0000256" key="6">
    <source>
        <dbReference type="RuleBase" id="RU004355"/>
    </source>
</evidence>
<evidence type="ECO:0000256" key="3">
    <source>
        <dbReference type="ARBA" id="ARBA00022801"/>
    </source>
</evidence>
<dbReference type="InterPro" id="IPR025824">
    <property type="entry name" value="OB-fold_nuc-bd_dom"/>
</dbReference>
<comment type="subcellular location">
    <subcellularLocation>
        <location evidence="5 6">Cytoplasm</location>
    </subcellularLocation>
</comment>